<keyword evidence="7" id="KW-0643">Prostaglandin biosynthesis</keyword>
<evidence type="ECO:0000256" key="4">
    <source>
        <dbReference type="ARBA" id="ARBA00011245"/>
    </source>
</evidence>
<dbReference type="GO" id="GO:0005737">
    <property type="term" value="C:cytoplasm"/>
    <property type="evidence" value="ECO:0007669"/>
    <property type="project" value="UniProtKB-SubCell"/>
</dbReference>
<evidence type="ECO:0000259" key="20">
    <source>
        <dbReference type="Pfam" id="PF00248"/>
    </source>
</evidence>
<keyword evidence="6" id="KW-0444">Lipid biosynthesis</keyword>
<dbReference type="InterPro" id="IPR020471">
    <property type="entry name" value="AKR"/>
</dbReference>
<proteinExistence type="inferred from homology"/>
<comment type="function">
    <text evidence="14">Catalyzes the NADP-dependent formation of prostaglandin F2-alpha from prostaglandin H2. Also has aldo/ketoreductase activity towards the synthetic substrates 9,10-phenanthrenequinone and p-nitrobenzaldehyde.</text>
</comment>
<dbReference type="PRINTS" id="PR00069">
    <property type="entry name" value="ALDKETRDTASE"/>
</dbReference>
<dbReference type="PANTHER" id="PTHR43827">
    <property type="entry name" value="2,5-DIKETO-D-GLUCONIC ACID REDUCTASE"/>
    <property type="match status" value="1"/>
</dbReference>
<evidence type="ECO:0000256" key="10">
    <source>
        <dbReference type="ARBA" id="ARBA00023002"/>
    </source>
</evidence>
<evidence type="ECO:0000256" key="18">
    <source>
        <dbReference type="PIRSR" id="PIRSR000097-2"/>
    </source>
</evidence>
<feature type="domain" description="NADP-dependent oxidoreductase" evidence="20">
    <location>
        <begin position="19"/>
        <end position="265"/>
    </location>
</feature>
<keyword evidence="8" id="KW-0276">Fatty acid metabolism</keyword>
<evidence type="ECO:0000256" key="5">
    <source>
        <dbReference type="ARBA" id="ARBA00022501"/>
    </source>
</evidence>
<dbReference type="OrthoDB" id="276363at2759"/>
<dbReference type="RefSeq" id="XP_028886599.1">
    <property type="nucleotide sequence ID" value="XM_029022053.1"/>
</dbReference>
<dbReference type="AlphaFoldDB" id="A0A1X0P7C2"/>
<dbReference type="PROSITE" id="PS00062">
    <property type="entry name" value="ALDOKETO_REDUCTASE_2"/>
    <property type="match status" value="1"/>
</dbReference>
<keyword evidence="9" id="KW-0521">NADP</keyword>
<evidence type="ECO:0000256" key="7">
    <source>
        <dbReference type="ARBA" id="ARBA00022585"/>
    </source>
</evidence>
<dbReference type="GeneID" id="39981833"/>
<dbReference type="FunFam" id="3.20.20.100:FF:000015">
    <property type="entry name" value="Oxidoreductase, aldo/keto reductase family"/>
    <property type="match status" value="1"/>
</dbReference>
<evidence type="ECO:0000256" key="9">
    <source>
        <dbReference type="ARBA" id="ARBA00022857"/>
    </source>
</evidence>
<sequence>MDCNYDCVILHNGVRMPQLGLGVWRAEDGEETSRAVRWAIEAGYRHIDTASFYKNEGGVGQGIRDSGIPREKVWITTKLWNADHGYDKALAAFDRSCKLLGVNYIDLYLIHWPGKSKYVETWKALEKLYEDKKVRAIGVSNFEPHHLTEILKNCKIRPMVNQVELHPLMQQHVVRNFCKQQGIIVTAWSPLGKGGRTGMLDNPVLCEIAKKHNKSSAQVVIRWDIQMGIVTIPKSTNQNRIRENFNVWDFKLTEEEMQQIAKLNENKRIGGHPDEFFPDGE</sequence>
<keyword evidence="10" id="KW-0560">Oxidoreductase</keyword>
<gene>
    <name evidence="21" type="ORF">TM35_000032860</name>
</gene>
<evidence type="ECO:0000256" key="16">
    <source>
        <dbReference type="ARBA" id="ARBA00079905"/>
    </source>
</evidence>
<keyword evidence="11" id="KW-0443">Lipid metabolism</keyword>
<comment type="similarity">
    <text evidence="3">Belongs to the aldo/keto reductase family.</text>
</comment>
<dbReference type="PROSITE" id="PS00063">
    <property type="entry name" value="ALDOKETO_REDUCTASE_3"/>
    <property type="match status" value="1"/>
</dbReference>
<dbReference type="InterPro" id="IPR023210">
    <property type="entry name" value="NADP_OxRdtase_dom"/>
</dbReference>
<evidence type="ECO:0000256" key="17">
    <source>
        <dbReference type="PIRSR" id="PIRSR000097-1"/>
    </source>
</evidence>
<dbReference type="InterPro" id="IPR018170">
    <property type="entry name" value="Aldo/ket_reductase_CS"/>
</dbReference>
<comment type="caution">
    <text evidence="21">The sequence shown here is derived from an EMBL/GenBank/DDBJ whole genome shotgun (WGS) entry which is preliminary data.</text>
</comment>
<dbReference type="PANTHER" id="PTHR43827:SF3">
    <property type="entry name" value="NADP-DEPENDENT OXIDOREDUCTASE DOMAIN-CONTAINING PROTEIN"/>
    <property type="match status" value="1"/>
</dbReference>
<evidence type="ECO:0000256" key="15">
    <source>
        <dbReference type="ARBA" id="ARBA00067802"/>
    </source>
</evidence>
<dbReference type="PROSITE" id="PS00798">
    <property type="entry name" value="ALDOKETO_REDUCTASE_1"/>
    <property type="match status" value="1"/>
</dbReference>
<comment type="subcellular location">
    <subcellularLocation>
        <location evidence="1">Cytoplasm</location>
    </subcellularLocation>
</comment>
<evidence type="ECO:0000256" key="8">
    <source>
        <dbReference type="ARBA" id="ARBA00022832"/>
    </source>
</evidence>
<accession>A0A1X0P7C2</accession>
<organism evidence="21 22">
    <name type="scientific">Trypanosoma theileri</name>
    <dbReference type="NCBI Taxonomy" id="67003"/>
    <lineage>
        <taxon>Eukaryota</taxon>
        <taxon>Discoba</taxon>
        <taxon>Euglenozoa</taxon>
        <taxon>Kinetoplastea</taxon>
        <taxon>Metakinetoplastina</taxon>
        <taxon>Trypanosomatida</taxon>
        <taxon>Trypanosomatidae</taxon>
        <taxon>Trypanosoma</taxon>
    </lineage>
</organism>
<feature type="site" description="Lowers pKa of active site Tyr" evidence="19">
    <location>
        <position position="78"/>
    </location>
</feature>
<evidence type="ECO:0000256" key="12">
    <source>
        <dbReference type="ARBA" id="ARBA00023160"/>
    </source>
</evidence>
<dbReference type="InterPro" id="IPR036812">
    <property type="entry name" value="NAD(P)_OxRdtase_dom_sf"/>
</dbReference>
<reference evidence="21 22" key="1">
    <citation type="submission" date="2017-03" db="EMBL/GenBank/DDBJ databases">
        <title>An alternative strategy for trypanosome survival in the mammalian bloodstream revealed through genome and transcriptome analysis of the ubiquitous bovine parasite Trypanosoma (Megatrypanum) theileri.</title>
        <authorList>
            <person name="Kelly S."/>
            <person name="Ivens A."/>
            <person name="Mott A."/>
            <person name="O'Neill E."/>
            <person name="Emms D."/>
            <person name="Macleod O."/>
            <person name="Voorheis P."/>
            <person name="Matthews J."/>
            <person name="Matthews K."/>
            <person name="Carrington M."/>
        </authorList>
    </citation>
    <scope>NUCLEOTIDE SEQUENCE [LARGE SCALE GENOMIC DNA]</scope>
    <source>
        <strain evidence="21">Edinburgh</strain>
    </source>
</reference>
<protein>
    <recommendedName>
        <fullName evidence="15">9,11-endoperoxide prostaglandin H2 reductase</fullName>
    </recommendedName>
    <alternativeName>
        <fullName evidence="16">Prostaglandin F2-alpha synthase</fullName>
    </alternativeName>
</protein>
<evidence type="ECO:0000256" key="3">
    <source>
        <dbReference type="ARBA" id="ARBA00007905"/>
    </source>
</evidence>
<evidence type="ECO:0000256" key="6">
    <source>
        <dbReference type="ARBA" id="ARBA00022516"/>
    </source>
</evidence>
<keyword evidence="22" id="KW-1185">Reference proteome</keyword>
<comment type="catalytic activity">
    <reaction evidence="13">
        <text>prostaglandin F2alpha + NADP(+) = prostaglandin H2 + NADPH + H(+)</text>
        <dbReference type="Rhea" id="RHEA:45312"/>
        <dbReference type="ChEBI" id="CHEBI:15378"/>
        <dbReference type="ChEBI" id="CHEBI:57404"/>
        <dbReference type="ChEBI" id="CHEBI:57405"/>
        <dbReference type="ChEBI" id="CHEBI:57783"/>
        <dbReference type="ChEBI" id="CHEBI:58349"/>
    </reaction>
</comment>
<dbReference type="Pfam" id="PF00248">
    <property type="entry name" value="Aldo_ket_red"/>
    <property type="match status" value="1"/>
</dbReference>
<keyword evidence="12" id="KW-0275">Fatty acid biosynthesis</keyword>
<feature type="active site" description="Proton donor" evidence="17">
    <location>
        <position position="53"/>
    </location>
</feature>
<evidence type="ECO:0000256" key="19">
    <source>
        <dbReference type="PIRSR" id="PIRSR000097-3"/>
    </source>
</evidence>
<evidence type="ECO:0000313" key="21">
    <source>
        <dbReference type="EMBL" id="ORC92533.1"/>
    </source>
</evidence>
<feature type="binding site" evidence="18">
    <location>
        <position position="111"/>
    </location>
    <ligand>
        <name>substrate</name>
    </ligand>
</feature>
<evidence type="ECO:0000256" key="1">
    <source>
        <dbReference type="ARBA" id="ARBA00004496"/>
    </source>
</evidence>
<dbReference type="VEuPathDB" id="TriTrypDB:TM35_000032860"/>
<evidence type="ECO:0000256" key="11">
    <source>
        <dbReference type="ARBA" id="ARBA00023098"/>
    </source>
</evidence>
<dbReference type="SUPFAM" id="SSF51430">
    <property type="entry name" value="NAD(P)-linked oxidoreductase"/>
    <property type="match status" value="1"/>
</dbReference>
<dbReference type="PIRSF" id="PIRSF000097">
    <property type="entry name" value="AKR"/>
    <property type="match status" value="1"/>
</dbReference>
<evidence type="ECO:0000256" key="13">
    <source>
        <dbReference type="ARBA" id="ARBA00050342"/>
    </source>
</evidence>
<comment type="pathway">
    <text evidence="2">Lipid metabolism; prostaglandin biosynthesis.</text>
</comment>
<keyword evidence="5" id="KW-0644">Prostaglandin metabolism</keyword>
<comment type="subunit">
    <text evidence="4">Monomer.</text>
</comment>
<evidence type="ECO:0000313" key="22">
    <source>
        <dbReference type="Proteomes" id="UP000192257"/>
    </source>
</evidence>
<dbReference type="GO" id="GO:0006633">
    <property type="term" value="P:fatty acid biosynthetic process"/>
    <property type="evidence" value="ECO:0007669"/>
    <property type="project" value="UniProtKB-KW"/>
</dbReference>
<dbReference type="EMBL" id="NBCO01000003">
    <property type="protein sequence ID" value="ORC92533.1"/>
    <property type="molecule type" value="Genomic_DNA"/>
</dbReference>
<evidence type="ECO:0000256" key="2">
    <source>
        <dbReference type="ARBA" id="ARBA00004702"/>
    </source>
</evidence>
<dbReference type="STRING" id="67003.A0A1X0P7C2"/>
<dbReference type="GO" id="GO:0016616">
    <property type="term" value="F:oxidoreductase activity, acting on the CH-OH group of donors, NAD or NADP as acceptor"/>
    <property type="evidence" value="ECO:0007669"/>
    <property type="project" value="UniProtKB-ARBA"/>
</dbReference>
<dbReference type="Gene3D" id="3.20.20.100">
    <property type="entry name" value="NADP-dependent oxidoreductase domain"/>
    <property type="match status" value="1"/>
</dbReference>
<dbReference type="Proteomes" id="UP000192257">
    <property type="component" value="Unassembled WGS sequence"/>
</dbReference>
<evidence type="ECO:0000256" key="14">
    <source>
        <dbReference type="ARBA" id="ARBA00056155"/>
    </source>
</evidence>
<name>A0A1X0P7C2_9TRYP</name>